<keyword evidence="1" id="KW-1133">Transmembrane helix</keyword>
<accession>A0ABY9SYY7</accession>
<evidence type="ECO:0000313" key="3">
    <source>
        <dbReference type="Proteomes" id="UP001256827"/>
    </source>
</evidence>
<proteinExistence type="predicted"/>
<evidence type="ECO:0008006" key="4">
    <source>
        <dbReference type="Google" id="ProtNLM"/>
    </source>
</evidence>
<reference evidence="2 3" key="1">
    <citation type="submission" date="2023-09" db="EMBL/GenBank/DDBJ databases">
        <title>Complete Genome and Methylome dissection of Bacillus brevis NEB573 original source of BbsI restriction endonuclease.</title>
        <authorList>
            <person name="Fomenkov A."/>
            <person name="Roberts R.D."/>
        </authorList>
    </citation>
    <scope>NUCLEOTIDE SEQUENCE [LARGE SCALE GENOMIC DNA]</scope>
    <source>
        <strain evidence="2 3">NEB573</strain>
    </source>
</reference>
<dbReference type="EMBL" id="CP134050">
    <property type="protein sequence ID" value="WNC12933.1"/>
    <property type="molecule type" value="Genomic_DNA"/>
</dbReference>
<dbReference type="RefSeq" id="WP_310764448.1">
    <property type="nucleotide sequence ID" value="NZ_CP134050.1"/>
</dbReference>
<feature type="transmembrane region" description="Helical" evidence="1">
    <location>
        <begin position="40"/>
        <end position="60"/>
    </location>
</feature>
<name>A0ABY9SYY7_BREBE</name>
<sequence>MDFIVGLSAVYLNPFLAIWLLVTLTRIVRKIVKDEDYRSQLWLASILLAWLVFTFTYFSIMI</sequence>
<dbReference type="Proteomes" id="UP001256827">
    <property type="component" value="Chromosome"/>
</dbReference>
<keyword evidence="3" id="KW-1185">Reference proteome</keyword>
<keyword evidence="1" id="KW-0812">Transmembrane</keyword>
<evidence type="ECO:0000313" key="2">
    <source>
        <dbReference type="EMBL" id="WNC12933.1"/>
    </source>
</evidence>
<gene>
    <name evidence="2" type="ORF">RGB73_19685</name>
</gene>
<organism evidence="2 3">
    <name type="scientific">Brevibacillus brevis</name>
    <name type="common">Bacillus brevis</name>
    <dbReference type="NCBI Taxonomy" id="1393"/>
    <lineage>
        <taxon>Bacteria</taxon>
        <taxon>Bacillati</taxon>
        <taxon>Bacillota</taxon>
        <taxon>Bacilli</taxon>
        <taxon>Bacillales</taxon>
        <taxon>Paenibacillaceae</taxon>
        <taxon>Brevibacillus</taxon>
    </lineage>
</organism>
<evidence type="ECO:0000256" key="1">
    <source>
        <dbReference type="SAM" id="Phobius"/>
    </source>
</evidence>
<protein>
    <recommendedName>
        <fullName evidence="4">DUF1656 domain-containing protein</fullName>
    </recommendedName>
</protein>
<keyword evidence="1" id="KW-0472">Membrane</keyword>
<feature type="transmembrane region" description="Helical" evidence="1">
    <location>
        <begin position="6"/>
        <end position="28"/>
    </location>
</feature>